<dbReference type="SMART" id="SM00033">
    <property type="entry name" value="CH"/>
    <property type="match status" value="1"/>
</dbReference>
<dbReference type="EMBL" id="JAMQYH010000003">
    <property type="protein sequence ID" value="KAJ1695990.1"/>
    <property type="molecule type" value="Genomic_DNA"/>
</dbReference>
<dbReference type="Pfam" id="PF00225">
    <property type="entry name" value="Kinesin"/>
    <property type="match status" value="1"/>
</dbReference>
<name>A0A9Q0CLK5_9POAL</name>
<dbReference type="PRINTS" id="PR00380">
    <property type="entry name" value="KINESINHEAVY"/>
</dbReference>
<dbReference type="SUPFAM" id="SSF47576">
    <property type="entry name" value="Calponin-homology domain, CH-domain"/>
    <property type="match status" value="1"/>
</dbReference>
<dbReference type="PROSITE" id="PS00411">
    <property type="entry name" value="KINESIN_MOTOR_1"/>
    <property type="match status" value="1"/>
</dbReference>
<feature type="compositionally biased region" description="Low complexity" evidence="9">
    <location>
        <begin position="990"/>
        <end position="1002"/>
    </location>
</feature>
<dbReference type="PROSITE" id="PS50021">
    <property type="entry name" value="CH"/>
    <property type="match status" value="1"/>
</dbReference>
<dbReference type="PANTHER" id="PTHR47972">
    <property type="entry name" value="KINESIN-LIKE PROTEIN KLP-3"/>
    <property type="match status" value="1"/>
</dbReference>
<dbReference type="AlphaFoldDB" id="A0A9Q0CLK5"/>
<evidence type="ECO:0000256" key="4">
    <source>
        <dbReference type="ARBA" id="ARBA00022840"/>
    </source>
</evidence>
<dbReference type="GO" id="GO:0005524">
    <property type="term" value="F:ATP binding"/>
    <property type="evidence" value="ECO:0007669"/>
    <property type="project" value="UniProtKB-UniRule"/>
</dbReference>
<keyword evidence="4 7" id="KW-0067">ATP-binding</keyword>
<evidence type="ECO:0000256" key="7">
    <source>
        <dbReference type="PROSITE-ProRule" id="PRU00283"/>
    </source>
</evidence>
<keyword evidence="3 7" id="KW-0547">Nucleotide-binding</keyword>
<dbReference type="CDD" id="cd21203">
    <property type="entry name" value="CH_AtKIN14-like"/>
    <property type="match status" value="1"/>
</dbReference>
<dbReference type="InterPro" id="IPR036872">
    <property type="entry name" value="CH_dom_sf"/>
</dbReference>
<sequence>MATESLLASVVEDVLNQHQHEHGTTMPSLSLDRDLVSRRQEEAASRRNEAAAWLRRTVGVVAARDLPEEPSEDEFRLGLRSGIILCNALNKLYPATIPKVVEAPSDFTPPPDGAPLSAFQYFENVRNFLVALQDFHLPTFEASDLEKGGKAARVVNCVLALKSHSERRGKSHWTRPNSSFSSVTNANSASTCSSSSSTKYFVRKNSEPFMNSLFRSQSSEALSLDQNLSLDFSIESSQMTTSHSLHMLLSTMLSNKKPEEVPELVGSIISKVVEEFERRMSTKNEMELVEKVETKCNEMEKLETKCDEMEKVETKCNEMDKDEIVSKEEQAAPILNADQQERVIQIEEVQKNFNEMNNDEKLSREKQAAPILHIDQQEREIQIAKVDKSCHEMNNDENVSRKKHAGLILEVDLQERQIKELRQMLCNVKSGMENMRLQYHDQFTNLGRHLGKLSHAASGHRKVLEENRKLYNLLQDLKGNIRVYCRVRPQKINTPTPVLIEDDHITIITPSKYSKEGRKSFRFNKVFGPSATQEEVFSDMQPLIRSVLDGYNVCIFAYGQTGSGKTHTMTGPKELTEESRGVNYRALNDLFHMSEARRETFSYEISVQMMEIYNEQVRDLLATGGINKKLEIRSSSQKGGLAVPDANVVPVSTTSEVIELMTLGHKNRAVSFTAINDRSSRSHSCLTVHVQGRDLVSGTVLRGSMHLVDLAGSERVDKSEAKGECLKEATYINKSLSALGDVIASLAQKNSHVPYRNSKLTQLLQDSLGGQAKTLMFVHISPEYDAVGESLSTLKFAERVATVELGAAHVNKDGTEVKELKKQLANLKAQLAMKEAGEIERIRSPDIYQTKSGTITAAQPSIRQPMEDVGNIEMRSNLPTTQKKLNLDTCEMASESDSASWIDQIVIENSNNENINMSNCPSMSSSVTGSIQRYPSDVSIAYQDFDCATITRSETGGSDDSDELELSTSYCSSEHDMMMTWHSDIPKVPSLGNGSSNNGIGSRLKKPQAKLATSPDIRSANRAHRPSPSRKIQNALSQTPGKLGNGKRAVAGKNGKGK</sequence>
<dbReference type="GO" id="GO:0005874">
    <property type="term" value="C:microtubule"/>
    <property type="evidence" value="ECO:0007669"/>
    <property type="project" value="UniProtKB-KW"/>
</dbReference>
<gene>
    <name evidence="12" type="ORF">LUZ63_012688</name>
</gene>
<dbReference type="InterPro" id="IPR001752">
    <property type="entry name" value="Kinesin_motor_dom"/>
</dbReference>
<feature type="compositionally biased region" description="Polar residues" evidence="9">
    <location>
        <begin position="1030"/>
        <end position="1040"/>
    </location>
</feature>
<evidence type="ECO:0000256" key="9">
    <source>
        <dbReference type="SAM" id="MobiDB-lite"/>
    </source>
</evidence>
<dbReference type="OrthoDB" id="3176171at2759"/>
<evidence type="ECO:0000313" key="12">
    <source>
        <dbReference type="EMBL" id="KAJ1695990.1"/>
    </source>
</evidence>
<dbReference type="Gene3D" id="1.10.418.10">
    <property type="entry name" value="Calponin-like domain"/>
    <property type="match status" value="1"/>
</dbReference>
<dbReference type="PANTHER" id="PTHR47972:SF39">
    <property type="entry name" value="KINESIN-LIKE PROTEIN KIN-14I"/>
    <property type="match status" value="1"/>
</dbReference>
<keyword evidence="13" id="KW-1185">Reference proteome</keyword>
<comment type="similarity">
    <text evidence="1">Belongs to the TRAFAC class myosin-kinesin ATPase superfamily. Kinesin family. KIN-14 subfamily.</text>
</comment>
<evidence type="ECO:0000256" key="6">
    <source>
        <dbReference type="ARBA" id="ARBA00023175"/>
    </source>
</evidence>
<feature type="binding site" evidence="7">
    <location>
        <begin position="559"/>
        <end position="566"/>
    </location>
    <ligand>
        <name>ATP</name>
        <dbReference type="ChEBI" id="CHEBI:30616"/>
    </ligand>
</feature>
<dbReference type="GO" id="GO:0007018">
    <property type="term" value="P:microtubule-based movement"/>
    <property type="evidence" value="ECO:0007669"/>
    <property type="project" value="InterPro"/>
</dbReference>
<dbReference type="InterPro" id="IPR027640">
    <property type="entry name" value="Kinesin-like_fam"/>
</dbReference>
<evidence type="ECO:0000256" key="1">
    <source>
        <dbReference type="ARBA" id="ARBA00010899"/>
    </source>
</evidence>
<organism evidence="12 13">
    <name type="scientific">Rhynchospora breviuscula</name>
    <dbReference type="NCBI Taxonomy" id="2022672"/>
    <lineage>
        <taxon>Eukaryota</taxon>
        <taxon>Viridiplantae</taxon>
        <taxon>Streptophyta</taxon>
        <taxon>Embryophyta</taxon>
        <taxon>Tracheophyta</taxon>
        <taxon>Spermatophyta</taxon>
        <taxon>Magnoliopsida</taxon>
        <taxon>Liliopsida</taxon>
        <taxon>Poales</taxon>
        <taxon>Cyperaceae</taxon>
        <taxon>Cyperoideae</taxon>
        <taxon>Rhynchosporeae</taxon>
        <taxon>Rhynchospora</taxon>
    </lineage>
</organism>
<feature type="coiled-coil region" evidence="8">
    <location>
        <begin position="810"/>
        <end position="837"/>
    </location>
</feature>
<accession>A0A9Q0CLK5</accession>
<dbReference type="InterPro" id="IPR001715">
    <property type="entry name" value="CH_dom"/>
</dbReference>
<dbReference type="GO" id="GO:0008017">
    <property type="term" value="F:microtubule binding"/>
    <property type="evidence" value="ECO:0007669"/>
    <property type="project" value="InterPro"/>
</dbReference>
<dbReference type="FunFam" id="3.40.850.10:FF:000045">
    <property type="entry name" value="Kinesin-like protein KIN-14I isoform A"/>
    <property type="match status" value="1"/>
</dbReference>
<dbReference type="Gene3D" id="3.40.850.10">
    <property type="entry name" value="Kinesin motor domain"/>
    <property type="match status" value="1"/>
</dbReference>
<dbReference type="InterPro" id="IPR019821">
    <property type="entry name" value="Kinesin_motor_CS"/>
</dbReference>
<feature type="domain" description="Kinesin motor" evidence="11">
    <location>
        <begin position="480"/>
        <end position="803"/>
    </location>
</feature>
<dbReference type="GO" id="GO:0016887">
    <property type="term" value="F:ATP hydrolysis activity"/>
    <property type="evidence" value="ECO:0007669"/>
    <property type="project" value="UniProtKB-ARBA"/>
</dbReference>
<dbReference type="CDD" id="cd01366">
    <property type="entry name" value="KISc_C_terminal"/>
    <property type="match status" value="1"/>
</dbReference>
<keyword evidence="5 8" id="KW-0175">Coiled coil</keyword>
<dbReference type="SMART" id="SM00129">
    <property type="entry name" value="KISc"/>
    <property type="match status" value="1"/>
</dbReference>
<protein>
    <submittedName>
        <fullName evidence="12">Uncharacterized protein</fullName>
    </submittedName>
</protein>
<keyword evidence="6 7" id="KW-0505">Motor protein</keyword>
<evidence type="ECO:0000256" key="8">
    <source>
        <dbReference type="SAM" id="Coils"/>
    </source>
</evidence>
<dbReference type="Proteomes" id="UP001151287">
    <property type="component" value="Unassembled WGS sequence"/>
</dbReference>
<dbReference type="PROSITE" id="PS50067">
    <property type="entry name" value="KINESIN_MOTOR_2"/>
    <property type="match status" value="1"/>
</dbReference>
<dbReference type="GO" id="GO:0003777">
    <property type="term" value="F:microtubule motor activity"/>
    <property type="evidence" value="ECO:0007669"/>
    <property type="project" value="InterPro"/>
</dbReference>
<dbReference type="InterPro" id="IPR027417">
    <property type="entry name" value="P-loop_NTPase"/>
</dbReference>
<dbReference type="Pfam" id="PF00307">
    <property type="entry name" value="CH"/>
    <property type="match status" value="1"/>
</dbReference>
<comment type="caution">
    <text evidence="12">The sequence shown here is derived from an EMBL/GenBank/DDBJ whole genome shotgun (WGS) entry which is preliminary data.</text>
</comment>
<dbReference type="SUPFAM" id="SSF52540">
    <property type="entry name" value="P-loop containing nucleoside triphosphate hydrolases"/>
    <property type="match status" value="1"/>
</dbReference>
<keyword evidence="2" id="KW-0493">Microtubule</keyword>
<evidence type="ECO:0000259" key="10">
    <source>
        <dbReference type="PROSITE" id="PS50021"/>
    </source>
</evidence>
<evidence type="ECO:0000259" key="11">
    <source>
        <dbReference type="PROSITE" id="PS50067"/>
    </source>
</evidence>
<feature type="domain" description="Calponin-homology (CH)" evidence="10">
    <location>
        <begin position="44"/>
        <end position="166"/>
    </location>
</feature>
<reference evidence="12" key="1">
    <citation type="journal article" date="2022" name="Cell">
        <title>Repeat-based holocentromeres influence genome architecture and karyotype evolution.</title>
        <authorList>
            <person name="Hofstatter P.G."/>
            <person name="Thangavel G."/>
            <person name="Lux T."/>
            <person name="Neumann P."/>
            <person name="Vondrak T."/>
            <person name="Novak P."/>
            <person name="Zhang M."/>
            <person name="Costa L."/>
            <person name="Castellani M."/>
            <person name="Scott A."/>
            <person name="Toegelov H."/>
            <person name="Fuchs J."/>
            <person name="Mata-Sucre Y."/>
            <person name="Dias Y."/>
            <person name="Vanzela A.L.L."/>
            <person name="Huettel B."/>
            <person name="Almeida C.C.S."/>
            <person name="Simkova H."/>
            <person name="Souza G."/>
            <person name="Pedrosa-Harand A."/>
            <person name="Macas J."/>
            <person name="Mayer K.F.X."/>
            <person name="Houben A."/>
            <person name="Marques A."/>
        </authorList>
    </citation>
    <scope>NUCLEOTIDE SEQUENCE</scope>
    <source>
        <strain evidence="12">RhyBre1mFocal</strain>
    </source>
</reference>
<evidence type="ECO:0000256" key="2">
    <source>
        <dbReference type="ARBA" id="ARBA00022701"/>
    </source>
</evidence>
<evidence type="ECO:0000313" key="13">
    <source>
        <dbReference type="Proteomes" id="UP001151287"/>
    </source>
</evidence>
<dbReference type="InterPro" id="IPR036961">
    <property type="entry name" value="Kinesin_motor_dom_sf"/>
</dbReference>
<evidence type="ECO:0000256" key="3">
    <source>
        <dbReference type="ARBA" id="ARBA00022741"/>
    </source>
</evidence>
<feature type="region of interest" description="Disordered" evidence="9">
    <location>
        <begin position="984"/>
        <end position="1058"/>
    </location>
</feature>
<evidence type="ECO:0000256" key="5">
    <source>
        <dbReference type="ARBA" id="ARBA00023054"/>
    </source>
</evidence>
<proteinExistence type="inferred from homology"/>